<feature type="transmembrane region" description="Helical" evidence="8">
    <location>
        <begin position="42"/>
        <end position="61"/>
    </location>
</feature>
<keyword evidence="4 8" id="KW-0812">Transmembrane</keyword>
<feature type="transmembrane region" description="Helical" evidence="8">
    <location>
        <begin position="73"/>
        <end position="96"/>
    </location>
</feature>
<dbReference type="PANTHER" id="PTHR13285:SF18">
    <property type="entry name" value="PROTEIN-CYSTEINE N-PALMITOYLTRANSFERASE RASP"/>
    <property type="match status" value="1"/>
</dbReference>
<dbReference type="InterPro" id="IPR004299">
    <property type="entry name" value="MBOAT_fam"/>
</dbReference>
<dbReference type="Proteomes" id="UP000285961">
    <property type="component" value="Unassembled WGS sequence"/>
</dbReference>
<gene>
    <name evidence="9" type="ORF">C4532_10420</name>
</gene>
<evidence type="ECO:0000256" key="8">
    <source>
        <dbReference type="SAM" id="Phobius"/>
    </source>
</evidence>
<dbReference type="GO" id="GO:0042121">
    <property type="term" value="P:alginic acid biosynthetic process"/>
    <property type="evidence" value="ECO:0007669"/>
    <property type="project" value="InterPro"/>
</dbReference>
<keyword evidence="7" id="KW-0808">Transferase</keyword>
<dbReference type="PANTHER" id="PTHR13285">
    <property type="entry name" value="ACYLTRANSFERASE"/>
    <property type="match status" value="1"/>
</dbReference>
<dbReference type="AlphaFoldDB" id="A0A419EXW1"/>
<dbReference type="PIRSF" id="PIRSF500217">
    <property type="entry name" value="AlgI"/>
    <property type="match status" value="1"/>
</dbReference>
<comment type="subcellular location">
    <subcellularLocation>
        <location evidence="1">Cell membrane</location>
        <topology evidence="1">Multi-pass membrane protein</topology>
    </subcellularLocation>
</comment>
<feature type="transmembrane region" description="Helical" evidence="8">
    <location>
        <begin position="143"/>
        <end position="162"/>
    </location>
</feature>
<feature type="transmembrane region" description="Helical" evidence="8">
    <location>
        <begin position="413"/>
        <end position="434"/>
    </location>
</feature>
<dbReference type="GO" id="GO:0016746">
    <property type="term" value="F:acyltransferase activity"/>
    <property type="evidence" value="ECO:0007669"/>
    <property type="project" value="UniProtKB-KW"/>
</dbReference>
<evidence type="ECO:0000256" key="1">
    <source>
        <dbReference type="ARBA" id="ARBA00004651"/>
    </source>
</evidence>
<comment type="similarity">
    <text evidence="2 7">Belongs to the membrane-bound acyltransferase family.</text>
</comment>
<feature type="transmembrane region" description="Helical" evidence="8">
    <location>
        <begin position="367"/>
        <end position="386"/>
    </location>
</feature>
<evidence type="ECO:0000256" key="4">
    <source>
        <dbReference type="ARBA" id="ARBA00022692"/>
    </source>
</evidence>
<evidence type="ECO:0000256" key="7">
    <source>
        <dbReference type="PIRNR" id="PIRNR016636"/>
    </source>
</evidence>
<feature type="transmembrane region" description="Helical" evidence="8">
    <location>
        <begin position="116"/>
        <end position="136"/>
    </location>
</feature>
<keyword evidence="3 7" id="KW-1003">Cell membrane</keyword>
<protein>
    <submittedName>
        <fullName evidence="9">MBOAT family protein</fullName>
    </submittedName>
</protein>
<feature type="transmembrane region" description="Helical" evidence="8">
    <location>
        <begin position="5"/>
        <end position="22"/>
    </location>
</feature>
<dbReference type="InterPro" id="IPR024194">
    <property type="entry name" value="Ac/AlaTfrase_AlgI/DltB"/>
</dbReference>
<evidence type="ECO:0000256" key="3">
    <source>
        <dbReference type="ARBA" id="ARBA00022475"/>
    </source>
</evidence>
<evidence type="ECO:0000256" key="6">
    <source>
        <dbReference type="ARBA" id="ARBA00023136"/>
    </source>
</evidence>
<feature type="transmembrane region" description="Helical" evidence="8">
    <location>
        <begin position="330"/>
        <end position="347"/>
    </location>
</feature>
<dbReference type="PIRSF" id="PIRSF016636">
    <property type="entry name" value="AlgI_DltB"/>
    <property type="match status" value="1"/>
</dbReference>
<dbReference type="GO" id="GO:0005886">
    <property type="term" value="C:plasma membrane"/>
    <property type="evidence" value="ECO:0007669"/>
    <property type="project" value="UniProtKB-SubCell"/>
</dbReference>
<dbReference type="InterPro" id="IPR028362">
    <property type="entry name" value="AlgI"/>
</dbReference>
<reference evidence="9 10" key="1">
    <citation type="journal article" date="2017" name="ISME J.">
        <title>Energy and carbon metabolisms in a deep terrestrial subsurface fluid microbial community.</title>
        <authorList>
            <person name="Momper L."/>
            <person name="Jungbluth S.P."/>
            <person name="Lee M.D."/>
            <person name="Amend J.P."/>
        </authorList>
    </citation>
    <scope>NUCLEOTIDE SEQUENCE [LARGE SCALE GENOMIC DNA]</scope>
    <source>
        <strain evidence="9">SURF_17</strain>
    </source>
</reference>
<dbReference type="EMBL" id="QZKI01000078">
    <property type="protein sequence ID" value="RJP69749.1"/>
    <property type="molecule type" value="Genomic_DNA"/>
</dbReference>
<feature type="transmembrane region" description="Helical" evidence="8">
    <location>
        <begin position="446"/>
        <end position="471"/>
    </location>
</feature>
<evidence type="ECO:0000313" key="9">
    <source>
        <dbReference type="EMBL" id="RJP69749.1"/>
    </source>
</evidence>
<keyword evidence="5 8" id="KW-1133">Transmembrane helix</keyword>
<name>A0A419EXW1_9BACT</name>
<accession>A0A419EXW1</accession>
<evidence type="ECO:0000313" key="10">
    <source>
        <dbReference type="Proteomes" id="UP000285961"/>
    </source>
</evidence>
<organism evidence="9 10">
    <name type="scientific">Candidatus Abyssobacteria bacterium SURF_17</name>
    <dbReference type="NCBI Taxonomy" id="2093361"/>
    <lineage>
        <taxon>Bacteria</taxon>
        <taxon>Pseudomonadati</taxon>
        <taxon>Candidatus Hydrogenedentota</taxon>
        <taxon>Candidatus Abyssobacteria</taxon>
    </lineage>
</organism>
<evidence type="ECO:0000256" key="5">
    <source>
        <dbReference type="ARBA" id="ARBA00022989"/>
    </source>
</evidence>
<sequence length="473" mass="54591">MRFNSLEYGVFFAIVVALYYLMNRRLRPYLLFAASLLFYMSWKVEYILLILGTLSICYACLSQMVRQERRRHIWFILCLLFSIAPLCYFKYTNFIIENATFVVNSVSGLHLAETQLNIILPLGISFYTFQALSYAIDVHRNRITLCSLPTFLLYILFFPQLIAGPIVRGELLIPQLKHGELDATPAEFDEGIMLILIGLFKKVVIADYLATIVDPFFQDVSSLPRAGLDCMLLLYAFSFQIYFDFGGYTDIARGSAKVLGIHLPMNFNFPYVAKNLREFWRRWHITLSTWLRDYLYIPLGGARKGQKRLYASLFVTMVLGGLWHGASWTFVLWGVYHGIGLMLTRYYQEMTAKRCTMHSHEEATSAISIFSILLTYQFVCIGWLFFRAPSIPYVRAYLGNMLQLRPGYLDSNLSPVSIVLLLSLFIGQFIIYLLRDNLHLPTLRPVKALIFAILIITITVFSQRGGSFIYFQF</sequence>
<proteinExistence type="inferred from homology"/>
<dbReference type="InterPro" id="IPR051085">
    <property type="entry name" value="MB_O-acyltransferase"/>
</dbReference>
<keyword evidence="6 7" id="KW-0472">Membrane</keyword>
<keyword evidence="7" id="KW-0012">Acyltransferase</keyword>
<dbReference type="Pfam" id="PF03062">
    <property type="entry name" value="MBOAT"/>
    <property type="match status" value="1"/>
</dbReference>
<comment type="caution">
    <text evidence="9">The sequence shown here is derived from an EMBL/GenBank/DDBJ whole genome shotgun (WGS) entry which is preliminary data.</text>
</comment>
<evidence type="ECO:0000256" key="2">
    <source>
        <dbReference type="ARBA" id="ARBA00010323"/>
    </source>
</evidence>